<keyword evidence="2" id="KW-1185">Reference proteome</keyword>
<name>A0A9J5W599_SOLCO</name>
<organism evidence="1 2">
    <name type="scientific">Solanum commersonii</name>
    <name type="common">Commerson's wild potato</name>
    <name type="synonym">Commerson's nightshade</name>
    <dbReference type="NCBI Taxonomy" id="4109"/>
    <lineage>
        <taxon>Eukaryota</taxon>
        <taxon>Viridiplantae</taxon>
        <taxon>Streptophyta</taxon>
        <taxon>Embryophyta</taxon>
        <taxon>Tracheophyta</taxon>
        <taxon>Spermatophyta</taxon>
        <taxon>Magnoliopsida</taxon>
        <taxon>eudicotyledons</taxon>
        <taxon>Gunneridae</taxon>
        <taxon>Pentapetalae</taxon>
        <taxon>asterids</taxon>
        <taxon>lamiids</taxon>
        <taxon>Solanales</taxon>
        <taxon>Solanaceae</taxon>
        <taxon>Solanoideae</taxon>
        <taxon>Solaneae</taxon>
        <taxon>Solanum</taxon>
    </lineage>
</organism>
<dbReference type="EMBL" id="JACXVP010000012">
    <property type="protein sequence ID" value="KAG5570254.1"/>
    <property type="molecule type" value="Genomic_DNA"/>
</dbReference>
<evidence type="ECO:0000313" key="1">
    <source>
        <dbReference type="EMBL" id="KAG5570254.1"/>
    </source>
</evidence>
<protein>
    <submittedName>
        <fullName evidence="1">Uncharacterized protein</fullName>
    </submittedName>
</protein>
<comment type="caution">
    <text evidence="1">The sequence shown here is derived from an EMBL/GenBank/DDBJ whole genome shotgun (WGS) entry which is preliminary data.</text>
</comment>
<proteinExistence type="predicted"/>
<reference evidence="1 2" key="1">
    <citation type="submission" date="2020-09" db="EMBL/GenBank/DDBJ databases">
        <title>De no assembly of potato wild relative species, Solanum commersonii.</title>
        <authorList>
            <person name="Cho K."/>
        </authorList>
    </citation>
    <scope>NUCLEOTIDE SEQUENCE [LARGE SCALE GENOMIC DNA]</scope>
    <source>
        <strain evidence="1">LZ3.2</strain>
        <tissue evidence="1">Leaf</tissue>
    </source>
</reference>
<sequence length="87" mass="9819">MTNDSPKIQKISLRLATNPSVSIWAAQCGKCFKWRTISILEEFEEIRSSPTIMDDTIPTTALLANSNMKVQKDTSIARFTFCEEGFD</sequence>
<gene>
    <name evidence="1" type="ORF">H5410_060020</name>
</gene>
<dbReference type="Proteomes" id="UP000824120">
    <property type="component" value="Chromosome 12"/>
</dbReference>
<accession>A0A9J5W599</accession>
<dbReference type="AlphaFoldDB" id="A0A9J5W599"/>
<evidence type="ECO:0000313" key="2">
    <source>
        <dbReference type="Proteomes" id="UP000824120"/>
    </source>
</evidence>